<dbReference type="EMBL" id="CP058909">
    <property type="protein sequence ID" value="QLH82579.1"/>
    <property type="molecule type" value="Genomic_DNA"/>
</dbReference>
<dbReference type="InterPro" id="IPR007607">
    <property type="entry name" value="BacA/B"/>
</dbReference>
<feature type="transmembrane region" description="Helical" evidence="2">
    <location>
        <begin position="338"/>
        <end position="356"/>
    </location>
</feature>
<evidence type="ECO:0000313" key="4">
    <source>
        <dbReference type="EMBL" id="QLH82579.1"/>
    </source>
</evidence>
<feature type="transmembrane region" description="Helical" evidence="2">
    <location>
        <begin position="362"/>
        <end position="381"/>
    </location>
</feature>
<dbReference type="OrthoDB" id="293642at2157"/>
<feature type="transmembrane region" description="Helical" evidence="2">
    <location>
        <begin position="278"/>
        <end position="299"/>
    </location>
</feature>
<dbReference type="PANTHER" id="PTHR35024">
    <property type="entry name" value="HYPOTHETICAL CYTOSOLIC PROTEIN"/>
    <property type="match status" value="1"/>
</dbReference>
<feature type="compositionally biased region" description="Pro residues" evidence="1">
    <location>
        <begin position="393"/>
        <end position="403"/>
    </location>
</feature>
<dbReference type="KEGG" id="hpel:HZS54_13550"/>
<reference evidence="4 5" key="1">
    <citation type="submission" date="2020-07" db="EMBL/GenBank/DDBJ databases">
        <title>Halosimplex litoreum sp. nov. and Halosimplex rubrum sp. nov., isolated from different salt environments.</title>
        <authorList>
            <person name="Cui H."/>
        </authorList>
    </citation>
    <scope>NUCLEOTIDE SEQUENCE [LARGE SCALE GENOMIC DNA]</scope>
    <source>
        <strain evidence="4 5">R2</strain>
    </source>
</reference>
<organism evidence="4 5">
    <name type="scientific">Halosimplex pelagicum</name>
    <dbReference type="NCBI Taxonomy" id="869886"/>
    <lineage>
        <taxon>Archaea</taxon>
        <taxon>Methanobacteriati</taxon>
        <taxon>Methanobacteriota</taxon>
        <taxon>Stenosarchaea group</taxon>
        <taxon>Halobacteria</taxon>
        <taxon>Halobacteriales</taxon>
        <taxon>Haloarculaceae</taxon>
        <taxon>Halosimplex</taxon>
    </lineage>
</organism>
<dbReference type="GeneID" id="56083633"/>
<dbReference type="AlphaFoldDB" id="A0A7D5PFC1"/>
<feature type="transmembrane region" description="Helical" evidence="2">
    <location>
        <begin position="305"/>
        <end position="326"/>
    </location>
</feature>
<evidence type="ECO:0000256" key="1">
    <source>
        <dbReference type="SAM" id="MobiDB-lite"/>
    </source>
</evidence>
<evidence type="ECO:0000256" key="2">
    <source>
        <dbReference type="SAM" id="Phobius"/>
    </source>
</evidence>
<proteinExistence type="predicted"/>
<gene>
    <name evidence="4" type="ORF">HZS54_13550</name>
</gene>
<sequence>MSPIDTSAGATRLVALVCALAVAAALVPGAAAGVPLANDAPDAEAPTAGQSLADQSPAGQSPADQTVGADVVVGPDETVSDLEVVSGDAVVHGTVEGDVEAAAGSVRITGEVTDDVEAAAGSVTVEGRVGGTVEAAAGSVEVGPDATVGGDVEAAAGTVTVAGAVDGDVTGSETVRLEDGATIRGDVAYGETLDRADGAAVAGTVTHDESLQLDGLQWGITLEDLDALGELAVVPSPVVSLVTAIGALVVGALLLVVFPDFSGEMVETVTDQPGRSAAAGLATMIAVPAVLLAVAITIVGLPLAFAGGAVFALATWLALVYGEYLVGTRVLDAAGADNRWAALVVGVVGVELLAQIPLFGDLLTFAVVLLGLGTGALTIAARRRGGDDGSAETPPPDPAPGAV</sequence>
<protein>
    <submittedName>
        <fullName evidence="4">Polymer-forming cytoskeletal protein</fullName>
    </submittedName>
</protein>
<dbReference type="Pfam" id="PF04519">
    <property type="entry name" value="Bactofilin"/>
    <property type="match status" value="1"/>
</dbReference>
<feature type="compositionally biased region" description="Polar residues" evidence="1">
    <location>
        <begin position="48"/>
        <end position="64"/>
    </location>
</feature>
<keyword evidence="5" id="KW-1185">Reference proteome</keyword>
<keyword evidence="2" id="KW-1133">Transmembrane helix</keyword>
<feature type="region of interest" description="Disordered" evidence="1">
    <location>
        <begin position="384"/>
        <end position="403"/>
    </location>
</feature>
<keyword evidence="2" id="KW-0472">Membrane</keyword>
<evidence type="ECO:0000313" key="5">
    <source>
        <dbReference type="Proteomes" id="UP000509346"/>
    </source>
</evidence>
<feature type="region of interest" description="Disordered" evidence="1">
    <location>
        <begin position="42"/>
        <end position="66"/>
    </location>
</feature>
<evidence type="ECO:0000259" key="3">
    <source>
        <dbReference type="Pfam" id="PF26514"/>
    </source>
</evidence>
<dbReference type="Pfam" id="PF26514">
    <property type="entry name" value="DUF8173"/>
    <property type="match status" value="1"/>
</dbReference>
<keyword evidence="2" id="KW-0812">Transmembrane</keyword>
<dbReference type="Proteomes" id="UP000509346">
    <property type="component" value="Chromosome"/>
</dbReference>
<dbReference type="PANTHER" id="PTHR35024:SF4">
    <property type="entry name" value="POLYMER-FORMING CYTOSKELETAL PROTEIN"/>
    <property type="match status" value="1"/>
</dbReference>
<feature type="domain" description="DUF8173" evidence="3">
    <location>
        <begin position="241"/>
        <end position="374"/>
    </location>
</feature>
<dbReference type="InterPro" id="IPR058486">
    <property type="entry name" value="DUF8173"/>
</dbReference>
<name>A0A7D5PFC1_9EURY</name>
<accession>A0A7D5PFC1</accession>
<feature type="transmembrane region" description="Helical" evidence="2">
    <location>
        <begin position="238"/>
        <end position="258"/>
    </location>
</feature>
<dbReference type="RefSeq" id="WP_179917652.1">
    <property type="nucleotide sequence ID" value="NZ_CP058909.1"/>
</dbReference>